<feature type="transmembrane region" description="Helical" evidence="14">
    <location>
        <begin position="410"/>
        <end position="432"/>
    </location>
</feature>
<feature type="transmembrane region" description="Helical" evidence="14">
    <location>
        <begin position="86"/>
        <end position="109"/>
    </location>
</feature>
<comment type="catalytic activity">
    <reaction evidence="9">
        <text>L-aspartate(in) + succinate(out) = L-aspartate(out) + succinate(in)</text>
        <dbReference type="Rhea" id="RHEA:29343"/>
        <dbReference type="ChEBI" id="CHEBI:29991"/>
        <dbReference type="ChEBI" id="CHEBI:30031"/>
    </reaction>
    <physiologicalReaction direction="right-to-left" evidence="9">
        <dbReference type="Rhea" id="RHEA:29345"/>
    </physiologicalReaction>
</comment>
<feature type="transmembrane region" description="Helical" evidence="14">
    <location>
        <begin position="326"/>
        <end position="345"/>
    </location>
</feature>
<evidence type="ECO:0000256" key="6">
    <source>
        <dbReference type="ARBA" id="ARBA00022692"/>
    </source>
</evidence>
<keyword evidence="8 13" id="KW-0472">Membrane</keyword>
<comment type="catalytic activity">
    <reaction evidence="11">
        <text>fumarate(in) + succinate(out) = fumarate(out) + succinate(in)</text>
        <dbReference type="Rhea" id="RHEA:29323"/>
        <dbReference type="ChEBI" id="CHEBI:29806"/>
        <dbReference type="ChEBI" id="CHEBI:30031"/>
    </reaction>
    <physiologicalReaction direction="right-to-left" evidence="11">
        <dbReference type="Rhea" id="RHEA:29325"/>
    </physiologicalReaction>
</comment>
<dbReference type="NCBIfam" id="NF009136">
    <property type="entry name" value="PRK12489.1"/>
    <property type="match status" value="1"/>
</dbReference>
<feature type="transmembrane region" description="Helical" evidence="14">
    <location>
        <begin position="164"/>
        <end position="190"/>
    </location>
</feature>
<comment type="subcellular location">
    <subcellularLocation>
        <location evidence="1 13">Cell inner membrane</location>
        <topology evidence="1 13">Multi-pass membrane protein</topology>
    </subcellularLocation>
</comment>
<dbReference type="InterPro" id="IPR004668">
    <property type="entry name" value="Anaer_Dcu_memb_transpt"/>
</dbReference>
<proteinExistence type="inferred from homology"/>
<comment type="similarity">
    <text evidence="2 13">Belongs to the DcuA/DcuB transporter (TC 2.A.13.1) family.</text>
</comment>
<evidence type="ECO:0000313" key="15">
    <source>
        <dbReference type="EMBL" id="RKS59707.1"/>
    </source>
</evidence>
<feature type="transmembrane region" description="Helical" evidence="14">
    <location>
        <begin position="130"/>
        <end position="152"/>
    </location>
</feature>
<feature type="transmembrane region" description="Helical" evidence="14">
    <location>
        <begin position="6"/>
        <end position="35"/>
    </location>
</feature>
<evidence type="ECO:0000256" key="8">
    <source>
        <dbReference type="ARBA" id="ARBA00023136"/>
    </source>
</evidence>
<name>A0ABX9SNS8_9GAMM</name>
<feature type="transmembrane region" description="Helical" evidence="14">
    <location>
        <begin position="357"/>
        <end position="381"/>
    </location>
</feature>
<comment type="function">
    <text evidence="13">Responsible for the transport of C4-dicarboxylates.</text>
</comment>
<feature type="transmembrane region" description="Helical" evidence="14">
    <location>
        <begin position="289"/>
        <end position="306"/>
    </location>
</feature>
<evidence type="ECO:0000256" key="12">
    <source>
        <dbReference type="ARBA" id="ARBA00036117"/>
    </source>
</evidence>
<evidence type="ECO:0000313" key="16">
    <source>
        <dbReference type="Proteomes" id="UP000280955"/>
    </source>
</evidence>
<dbReference type="PANTHER" id="PTHR36106">
    <property type="entry name" value="ANAEROBIC C4-DICARBOXYLATE TRANSPORTER DCUB"/>
    <property type="match status" value="1"/>
</dbReference>
<accession>A0ABX9SNS8</accession>
<keyword evidence="4 13" id="KW-1003">Cell membrane</keyword>
<evidence type="ECO:0000256" key="13">
    <source>
        <dbReference type="PIRNR" id="PIRNR004539"/>
    </source>
</evidence>
<evidence type="ECO:0000256" key="11">
    <source>
        <dbReference type="ARBA" id="ARBA00034287"/>
    </source>
</evidence>
<feature type="transmembrane region" description="Helical" evidence="14">
    <location>
        <begin position="225"/>
        <end position="243"/>
    </location>
</feature>
<keyword evidence="5 13" id="KW-0997">Cell inner membrane</keyword>
<evidence type="ECO:0000256" key="2">
    <source>
        <dbReference type="ARBA" id="ARBA00006413"/>
    </source>
</evidence>
<evidence type="ECO:0000256" key="9">
    <source>
        <dbReference type="ARBA" id="ARBA00034237"/>
    </source>
</evidence>
<dbReference type="NCBIfam" id="TIGR00770">
    <property type="entry name" value="Dcu"/>
    <property type="match status" value="1"/>
</dbReference>
<evidence type="ECO:0000256" key="10">
    <source>
        <dbReference type="ARBA" id="ARBA00034284"/>
    </source>
</evidence>
<feature type="transmembrane region" description="Helical" evidence="14">
    <location>
        <begin position="47"/>
        <end position="66"/>
    </location>
</feature>
<dbReference type="PANTHER" id="PTHR36106:SF2">
    <property type="entry name" value="C4-DICARBOXYLATE TRANSPORTER DCUA"/>
    <property type="match status" value="1"/>
</dbReference>
<comment type="catalytic activity">
    <reaction evidence="10">
        <text>(S)-malate(in) + succinate(out) = (S)-malate(out) + succinate(in)</text>
        <dbReference type="Rhea" id="RHEA:29327"/>
        <dbReference type="ChEBI" id="CHEBI:15589"/>
        <dbReference type="ChEBI" id="CHEBI:30031"/>
    </reaction>
    <physiologicalReaction direction="right-to-left" evidence="10">
        <dbReference type="Rhea" id="RHEA:29329"/>
    </physiologicalReaction>
</comment>
<keyword evidence="6 14" id="KW-0812">Transmembrane</keyword>
<evidence type="ECO:0000256" key="5">
    <source>
        <dbReference type="ARBA" id="ARBA00022519"/>
    </source>
</evidence>
<dbReference type="RefSeq" id="WP_015835843.1">
    <property type="nucleotide sequence ID" value="NC_012962.1"/>
</dbReference>
<dbReference type="PIRSF" id="PIRSF004539">
    <property type="entry name" value="C4-dicrbxl_trns"/>
    <property type="match status" value="1"/>
</dbReference>
<evidence type="ECO:0000256" key="14">
    <source>
        <dbReference type="SAM" id="Phobius"/>
    </source>
</evidence>
<sequence length="433" mass="45542">MLAVELIIVLLAIFLGAKLGGIGIGFAGGLGVLVLSAMGVTPGHIPFDVISIIMAVIAAISAMQVAGGLDYLVQQTEKLLRKNPKYITILAPIVTYFLTLFAGTGNISLSALPVIAEVAKEQGIKPCRPLSTAVVAAQIGITASPISAAVVYMSSLMEGHGVSYIHLLMVLLPSTFAAIVLMSFIISWVFNSKLSDDPVYLKRLAENLVTLRGSKQIEVKPRAKASVLLFLSGVISVVIYAIVNSPSIGLVETPLMSTTSAILIIMLSVATITTMFCSVDTDAILNSSTFKAGMSACICILGVAWLGDTFVQANIDWIKDTAGGLIQSQPWLLAVIFFFCSALLYSQAATAKALMPMALALNVTPLTAIASFSAVSGLFILPTYPTLVAAVQMDDTGTTRIGRFVFNHPFFIPGTIGVTLAVAFGFLFGGIIL</sequence>
<organism evidence="15 16">
    <name type="scientific">Photorhabdus asymbiotica</name>
    <dbReference type="NCBI Taxonomy" id="291112"/>
    <lineage>
        <taxon>Bacteria</taxon>
        <taxon>Pseudomonadati</taxon>
        <taxon>Pseudomonadota</taxon>
        <taxon>Gammaproteobacteria</taxon>
        <taxon>Enterobacterales</taxon>
        <taxon>Morganellaceae</taxon>
        <taxon>Photorhabdus</taxon>
    </lineage>
</organism>
<gene>
    <name evidence="15" type="ORF">BDD30_1790</name>
</gene>
<dbReference type="NCBIfam" id="NF006927">
    <property type="entry name" value="PRK09412.1"/>
    <property type="match status" value="1"/>
</dbReference>
<comment type="catalytic activity">
    <reaction evidence="12">
        <text>fumarate(in) + L-aspartate(out) = fumarate(out) + L-aspartate(in)</text>
        <dbReference type="Rhea" id="RHEA:72459"/>
        <dbReference type="ChEBI" id="CHEBI:29806"/>
        <dbReference type="ChEBI" id="CHEBI:29991"/>
    </reaction>
    <physiologicalReaction direction="left-to-right" evidence="12">
        <dbReference type="Rhea" id="RHEA:72460"/>
    </physiologicalReaction>
</comment>
<dbReference type="EMBL" id="RBLJ01000002">
    <property type="protein sequence ID" value="RKS59707.1"/>
    <property type="molecule type" value="Genomic_DNA"/>
</dbReference>
<evidence type="ECO:0000256" key="3">
    <source>
        <dbReference type="ARBA" id="ARBA00022448"/>
    </source>
</evidence>
<keyword evidence="3 13" id="KW-0813">Transport</keyword>
<evidence type="ECO:0000256" key="4">
    <source>
        <dbReference type="ARBA" id="ARBA00022475"/>
    </source>
</evidence>
<dbReference type="Proteomes" id="UP000280955">
    <property type="component" value="Unassembled WGS sequence"/>
</dbReference>
<comment type="caution">
    <text evidence="15">The sequence shown here is derived from an EMBL/GenBank/DDBJ whole genome shotgun (WGS) entry which is preliminary data.</text>
</comment>
<keyword evidence="7 14" id="KW-1133">Transmembrane helix</keyword>
<protein>
    <recommendedName>
        <fullName evidence="13">C4-dicarboxylate transporter</fullName>
    </recommendedName>
</protein>
<feature type="transmembrane region" description="Helical" evidence="14">
    <location>
        <begin position="255"/>
        <end position="277"/>
    </location>
</feature>
<evidence type="ECO:0000256" key="7">
    <source>
        <dbReference type="ARBA" id="ARBA00022989"/>
    </source>
</evidence>
<keyword evidence="16" id="KW-1185">Reference proteome</keyword>
<evidence type="ECO:0000256" key="1">
    <source>
        <dbReference type="ARBA" id="ARBA00004429"/>
    </source>
</evidence>
<reference evidence="15 16" key="1">
    <citation type="submission" date="2018-10" db="EMBL/GenBank/DDBJ databases">
        <title>Genomic Encyclopedia of Archaeal and Bacterial Type Strains, Phase II (KMG-II): from individual species to whole genera.</title>
        <authorList>
            <person name="Goeker M."/>
        </authorList>
    </citation>
    <scope>NUCLEOTIDE SEQUENCE [LARGE SCALE GENOMIC DNA]</scope>
    <source>
        <strain evidence="15 16">DSM 15149</strain>
    </source>
</reference>
<dbReference type="Pfam" id="PF03605">
    <property type="entry name" value="DcuA_DcuB"/>
    <property type="match status" value="1"/>
</dbReference>